<reference evidence="2 3" key="1">
    <citation type="submission" date="2019-01" db="EMBL/GenBank/DDBJ databases">
        <title>Nuclear Genome Assembly of the Microalgal Biofuel strain Nannochloropsis salina CCMP1776.</title>
        <authorList>
            <person name="Hovde B."/>
        </authorList>
    </citation>
    <scope>NUCLEOTIDE SEQUENCE [LARGE SCALE GENOMIC DNA]</scope>
    <source>
        <strain evidence="2 3">CCMP1776</strain>
    </source>
</reference>
<dbReference type="EMBL" id="SDOX01000082">
    <property type="protein sequence ID" value="TFJ82984.1"/>
    <property type="molecule type" value="Genomic_DNA"/>
</dbReference>
<sequence length="157" mass="17333">MGDASLPHGTPGDSSECQVCMDDLSAANYAEYRTSAGELGKEKGGGRCESQFHDYKRMVENSKCAAEFRRLLHKGPPVTLRDAKAFPGPNDGEVHSLWYMKDGAVHSAKLKGALEGAARLQYWEQLRKFQPPSKEGGKEGGEEEEEEATKEIEKEEK</sequence>
<evidence type="ECO:0000313" key="2">
    <source>
        <dbReference type="EMBL" id="TFJ82984.1"/>
    </source>
</evidence>
<comment type="caution">
    <text evidence="2">The sequence shown here is derived from an EMBL/GenBank/DDBJ whole genome shotgun (WGS) entry which is preliminary data.</text>
</comment>
<evidence type="ECO:0000256" key="1">
    <source>
        <dbReference type="SAM" id="MobiDB-lite"/>
    </source>
</evidence>
<accession>A0A4D9CWP6</accession>
<feature type="region of interest" description="Disordered" evidence="1">
    <location>
        <begin position="128"/>
        <end position="157"/>
    </location>
</feature>
<protein>
    <submittedName>
        <fullName evidence="2">Uncharacterized protein</fullName>
    </submittedName>
</protein>
<proteinExistence type="predicted"/>
<evidence type="ECO:0000313" key="3">
    <source>
        <dbReference type="Proteomes" id="UP000355283"/>
    </source>
</evidence>
<name>A0A4D9CWP6_9STRA</name>
<organism evidence="2 3">
    <name type="scientific">Nannochloropsis salina CCMP1776</name>
    <dbReference type="NCBI Taxonomy" id="1027361"/>
    <lineage>
        <taxon>Eukaryota</taxon>
        <taxon>Sar</taxon>
        <taxon>Stramenopiles</taxon>
        <taxon>Ochrophyta</taxon>
        <taxon>Eustigmatophyceae</taxon>
        <taxon>Eustigmatales</taxon>
        <taxon>Monodopsidaceae</taxon>
        <taxon>Microchloropsis</taxon>
        <taxon>Microchloropsis salina</taxon>
    </lineage>
</organism>
<dbReference type="Proteomes" id="UP000355283">
    <property type="component" value="Unassembled WGS sequence"/>
</dbReference>
<dbReference type="OrthoDB" id="341976at2759"/>
<gene>
    <name evidence="2" type="ORF">NSK_005712</name>
</gene>
<dbReference type="AlphaFoldDB" id="A0A4D9CWP6"/>
<keyword evidence="3" id="KW-1185">Reference proteome</keyword>